<feature type="domain" description="Jacalin-type lectin" evidence="4">
    <location>
        <begin position="238"/>
        <end position="380"/>
    </location>
</feature>
<proteinExistence type="inferred from homology"/>
<dbReference type="Gramene" id="C.cajan_31015.t">
    <property type="protein sequence ID" value="C.cajan_31015.t"/>
    <property type="gene ID" value="C.cajan_31015"/>
</dbReference>
<dbReference type="InterPro" id="IPR033734">
    <property type="entry name" value="Jacalin-like_lectin_dom_plant"/>
</dbReference>
<evidence type="ECO:0000256" key="3">
    <source>
        <dbReference type="ARBA" id="ARBA00074236"/>
    </source>
</evidence>
<dbReference type="CDD" id="cd09612">
    <property type="entry name" value="Jacalin"/>
    <property type="match status" value="3"/>
</dbReference>
<organism evidence="5 6">
    <name type="scientific">Cajanus cajan</name>
    <name type="common">Pigeon pea</name>
    <name type="synonym">Cajanus indicus</name>
    <dbReference type="NCBI Taxonomy" id="3821"/>
    <lineage>
        <taxon>Eukaryota</taxon>
        <taxon>Viridiplantae</taxon>
        <taxon>Streptophyta</taxon>
        <taxon>Embryophyta</taxon>
        <taxon>Tracheophyta</taxon>
        <taxon>Spermatophyta</taxon>
        <taxon>Magnoliopsida</taxon>
        <taxon>eudicotyledons</taxon>
        <taxon>Gunneridae</taxon>
        <taxon>Pentapetalae</taxon>
        <taxon>rosids</taxon>
        <taxon>fabids</taxon>
        <taxon>Fabales</taxon>
        <taxon>Fabaceae</taxon>
        <taxon>Papilionoideae</taxon>
        <taxon>50 kb inversion clade</taxon>
        <taxon>NPAAA clade</taxon>
        <taxon>indigoferoid/millettioid clade</taxon>
        <taxon>Phaseoleae</taxon>
        <taxon>Cajanus</taxon>
    </lineage>
</organism>
<protein>
    <recommendedName>
        <fullName evidence="3">Mannose/glucose-specific lectin</fullName>
    </recommendedName>
</protein>
<sequence>MFRVQSFEEKPVCVGPWGGSGGYRWDDGIYSTIRQLVISHGEGIESIQIEYDKNGSSVWSLKYGGSGGYKIDKIKLDYPDEFLTSIDGYYGKLRQFGPNFIRSLSFASNKKIYGPFGVEQGTYFSLPMTGGKIVGFHGRYGWRVDAIGVYLKSSLQLSPSKALSYSQNYMTKSPENGSYSVIQGSVGQGYDIVLALKQKDDFGNSPTAKISSFKEPKNIEPKEKIIYVEREPSMVEGVVTYGPWGGTGGYVFDDGPYTGVRQIDLSRNVGIVWIRVLYDLDGEAVWGYKHGGAGGFKHEKIVFDFPYEVLTHISGYYGSLMYMGPAVIRALTFHTTKRSYGPFGEESGTYFTTKLKEGKIVGIHGRNGLFLDSLGVHVVEGKLIVPVATPPSMEIIPRGPSISDTDNPQWPAKAVVAKSVPIEPVSRGVIKEPAPCGPGPWGGDGGKPWDDGVFSGIKQIYLTKAPEGICSIQIEYDRNKQSVWSVKHGTHGGNTMHRIKLEYPHEVLTCISGYYGPITADEQPVIIKSLTFYTSRGQYGPFGDEVGKYFTSTTTEGKVVGLHGRSSMYLDAIGVHMQHWLGSQKTSKSSFFKIF</sequence>
<dbReference type="Pfam" id="PF01419">
    <property type="entry name" value="Jacalin"/>
    <property type="match status" value="3"/>
</dbReference>
<dbReference type="SUPFAM" id="SSF51101">
    <property type="entry name" value="Mannose-binding lectins"/>
    <property type="match status" value="3"/>
</dbReference>
<feature type="domain" description="Jacalin-type lectin" evidence="4">
    <location>
        <begin position="435"/>
        <end position="579"/>
    </location>
</feature>
<dbReference type="InterPro" id="IPR001229">
    <property type="entry name" value="Jacalin-like_lectin_dom"/>
</dbReference>
<dbReference type="AlphaFoldDB" id="A0A151RRJ5"/>
<dbReference type="STRING" id="3821.A0A151RRJ5"/>
<dbReference type="GO" id="GO:0005537">
    <property type="term" value="F:D-mannose binding"/>
    <property type="evidence" value="ECO:0007669"/>
    <property type="project" value="UniProtKB-ARBA"/>
</dbReference>
<evidence type="ECO:0000313" key="6">
    <source>
        <dbReference type="Proteomes" id="UP000075243"/>
    </source>
</evidence>
<dbReference type="PROSITE" id="PS51752">
    <property type="entry name" value="JACALIN_LECTIN"/>
    <property type="match status" value="3"/>
</dbReference>
<dbReference type="Gene3D" id="2.100.10.30">
    <property type="entry name" value="Jacalin-like lectin domain"/>
    <property type="match status" value="3"/>
</dbReference>
<gene>
    <name evidence="5" type="ORF">KK1_033312</name>
</gene>
<dbReference type="GO" id="GO:0005536">
    <property type="term" value="F:D-glucose binding"/>
    <property type="evidence" value="ECO:0007669"/>
    <property type="project" value="UniProtKB-ARBA"/>
</dbReference>
<dbReference type="InterPro" id="IPR036404">
    <property type="entry name" value="Jacalin-like_lectin_dom_sf"/>
</dbReference>
<dbReference type="SMART" id="SM00915">
    <property type="entry name" value="Jacalin"/>
    <property type="match status" value="3"/>
</dbReference>
<dbReference type="OMA" id="KQIYLTR"/>
<dbReference type="PANTHER" id="PTHR47293:SF68">
    <property type="entry name" value="JACALIN-RELATED LECTIN 3"/>
    <property type="match status" value="1"/>
</dbReference>
<reference evidence="5" key="1">
    <citation type="journal article" date="2012" name="Nat. Biotechnol.">
        <title>Draft genome sequence of pigeonpea (Cajanus cajan), an orphan legume crop of resource-poor farmers.</title>
        <authorList>
            <person name="Varshney R.K."/>
            <person name="Chen W."/>
            <person name="Li Y."/>
            <person name="Bharti A.K."/>
            <person name="Saxena R.K."/>
            <person name="Schlueter J.A."/>
            <person name="Donoghue M.T."/>
            <person name="Azam S."/>
            <person name="Fan G."/>
            <person name="Whaley A.M."/>
            <person name="Farmer A.D."/>
            <person name="Sheridan J."/>
            <person name="Iwata A."/>
            <person name="Tuteja R."/>
            <person name="Penmetsa R.V."/>
            <person name="Wu W."/>
            <person name="Upadhyaya H.D."/>
            <person name="Yang S.P."/>
            <person name="Shah T."/>
            <person name="Saxena K.B."/>
            <person name="Michael T."/>
            <person name="McCombie W.R."/>
            <person name="Yang B."/>
            <person name="Zhang G."/>
            <person name="Yang H."/>
            <person name="Wang J."/>
            <person name="Spillane C."/>
            <person name="Cook D.R."/>
            <person name="May G.D."/>
            <person name="Xu X."/>
            <person name="Jackson S.A."/>
        </authorList>
    </citation>
    <scope>NUCLEOTIDE SEQUENCE [LARGE SCALE GENOMIC DNA]</scope>
</reference>
<evidence type="ECO:0000256" key="1">
    <source>
        <dbReference type="ARBA" id="ARBA00006568"/>
    </source>
</evidence>
<keyword evidence="6" id="KW-1185">Reference proteome</keyword>
<accession>A0A151RRJ5</accession>
<dbReference type="FunFam" id="2.100.10.30:FF:000001">
    <property type="entry name" value="Jacalin-related lectin 33"/>
    <property type="match status" value="3"/>
</dbReference>
<evidence type="ECO:0000256" key="2">
    <source>
        <dbReference type="ARBA" id="ARBA00022734"/>
    </source>
</evidence>
<keyword evidence="2" id="KW-0430">Lectin</keyword>
<evidence type="ECO:0000259" key="4">
    <source>
        <dbReference type="PROSITE" id="PS51752"/>
    </source>
</evidence>
<dbReference type="Proteomes" id="UP000075243">
    <property type="component" value="Unassembled WGS sequence"/>
</dbReference>
<feature type="domain" description="Jacalin-type lectin" evidence="4">
    <location>
        <begin position="11"/>
        <end position="153"/>
    </location>
</feature>
<comment type="similarity">
    <text evidence="1">Belongs to the jacalin lectin family.</text>
</comment>
<evidence type="ECO:0000313" key="5">
    <source>
        <dbReference type="EMBL" id="KYP45177.1"/>
    </source>
</evidence>
<dbReference type="EMBL" id="KQ483600">
    <property type="protein sequence ID" value="KYP45177.1"/>
    <property type="molecule type" value="Genomic_DNA"/>
</dbReference>
<name>A0A151RRJ5_CAJCA</name>
<dbReference type="PANTHER" id="PTHR47293">
    <property type="entry name" value="JACALIN-RELATED LECTIN 3"/>
    <property type="match status" value="1"/>
</dbReference>